<comment type="caution">
    <text evidence="6">The sequence shown here is derived from an EMBL/GenBank/DDBJ whole genome shotgun (WGS) entry which is preliminary data.</text>
</comment>
<evidence type="ECO:0000256" key="1">
    <source>
        <dbReference type="ARBA" id="ARBA00022860"/>
    </source>
</evidence>
<dbReference type="PROSITE" id="PS50096">
    <property type="entry name" value="IQ"/>
    <property type="match status" value="2"/>
</dbReference>
<evidence type="ECO:0000259" key="5">
    <source>
        <dbReference type="Pfam" id="PF13178"/>
    </source>
</evidence>
<proteinExistence type="inferred from homology"/>
<dbReference type="AlphaFoldDB" id="A0A978VRY2"/>
<comment type="subunit">
    <text evidence="3">Binds to multiple calmodulin (CaM) in the presence of Ca(2+) and CaM-like proteins.</text>
</comment>
<feature type="compositionally biased region" description="Polar residues" evidence="4">
    <location>
        <begin position="402"/>
        <end position="414"/>
    </location>
</feature>
<dbReference type="Pfam" id="PF00612">
    <property type="entry name" value="IQ"/>
    <property type="match status" value="2"/>
</dbReference>
<feature type="compositionally biased region" description="Polar residues" evidence="4">
    <location>
        <begin position="423"/>
        <end position="435"/>
    </location>
</feature>
<dbReference type="InterPro" id="IPR025064">
    <property type="entry name" value="DUF4005"/>
</dbReference>
<evidence type="ECO:0000313" key="6">
    <source>
        <dbReference type="EMBL" id="KAH7538307.1"/>
    </source>
</evidence>
<accession>A0A978VRY2</accession>
<feature type="compositionally biased region" description="Gly residues" evidence="4">
    <location>
        <begin position="498"/>
        <end position="514"/>
    </location>
</feature>
<protein>
    <recommendedName>
        <fullName evidence="5">DUF4005 domain-containing protein</fullName>
    </recommendedName>
</protein>
<dbReference type="PANTHER" id="PTHR32295">
    <property type="entry name" value="IQ-DOMAIN 5-RELATED"/>
    <property type="match status" value="1"/>
</dbReference>
<dbReference type="GO" id="GO:0005516">
    <property type="term" value="F:calmodulin binding"/>
    <property type="evidence" value="ECO:0007669"/>
    <property type="project" value="UniProtKB-KW"/>
</dbReference>
<dbReference type="CDD" id="cd23767">
    <property type="entry name" value="IQCD"/>
    <property type="match status" value="1"/>
</dbReference>
<dbReference type="SMART" id="SM00015">
    <property type="entry name" value="IQ"/>
    <property type="match status" value="2"/>
</dbReference>
<feature type="region of interest" description="Disordered" evidence="4">
    <location>
        <begin position="379"/>
        <end position="523"/>
    </location>
</feature>
<evidence type="ECO:0000313" key="7">
    <source>
        <dbReference type="Proteomes" id="UP000813462"/>
    </source>
</evidence>
<sequence>MTTGKECWRWVLEGLREPWKSVLDLTLVTPRFLFYYKSLLLSGNIHDIYVCISNSQSGKSKKRGKRRWIFRKPSIQETIIQHCEARTNITKPSSSSTNSSVHEKVGDDQAEQRRHALAVAMASTAAAQAAVATAQAAMEVARLARPSILAREHCAAIVIQTAFRGYLARRALRALKGLVKLQALVRGYNVRKRAKMTLQCMQALVRVQARVRDQRNRRLSIEGSVDYSVFSEASRSHVSDGKSHCREQSSIEDDDDYVRWDEHSQTLEHIQAMLEKTKEAALKRERALSYAFSHQIWRNNSEQEEEPEEIKLLKLHEAGCWGGRRKLQQQHPWEISRGRASCDHIRDRDPIKTVEIDTCRPYSYSSPKTHKPQYYSYSYHHQQQQPHSYTVASSPLTPSPSKPRNVQIHSSGSPRCTKVAERNSPSMPQTPTSLTAAAKPNYMAATVSAKARSSLRSQSAPRQRILNPADQRERSSTSNGTGTGSSARKRLSFQAINNGGGGEPDTSCGGGGNIGNESDSASDLKWRSPRYKGYIINNGNPRAFDVMEKRASVSSCCTDSEISPPRYSDQLLIRRRRRWS</sequence>
<reference evidence="6" key="1">
    <citation type="journal article" date="2021" name="Front. Plant Sci.">
        <title>Chromosome-Scale Genome Assembly for Chinese Sour Jujube and Insights Into Its Genome Evolution and Domestication Signature.</title>
        <authorList>
            <person name="Shen L.-Y."/>
            <person name="Luo H."/>
            <person name="Wang X.-L."/>
            <person name="Wang X.-M."/>
            <person name="Qiu X.-J."/>
            <person name="Liu H."/>
            <person name="Zhou S.-S."/>
            <person name="Jia K.-H."/>
            <person name="Nie S."/>
            <person name="Bao Y.-T."/>
            <person name="Zhang R.-G."/>
            <person name="Yun Q.-Z."/>
            <person name="Chai Y.-H."/>
            <person name="Lu J.-Y."/>
            <person name="Li Y."/>
            <person name="Zhao S.-W."/>
            <person name="Mao J.-F."/>
            <person name="Jia S.-G."/>
            <person name="Mao Y.-M."/>
        </authorList>
    </citation>
    <scope>NUCLEOTIDE SEQUENCE</scope>
    <source>
        <strain evidence="6">AT0</strain>
        <tissue evidence="6">Leaf</tissue>
    </source>
</reference>
<dbReference type="Proteomes" id="UP000813462">
    <property type="component" value="Unassembled WGS sequence"/>
</dbReference>
<organism evidence="6 7">
    <name type="scientific">Ziziphus jujuba var. spinosa</name>
    <dbReference type="NCBI Taxonomy" id="714518"/>
    <lineage>
        <taxon>Eukaryota</taxon>
        <taxon>Viridiplantae</taxon>
        <taxon>Streptophyta</taxon>
        <taxon>Embryophyta</taxon>
        <taxon>Tracheophyta</taxon>
        <taxon>Spermatophyta</taxon>
        <taxon>Magnoliopsida</taxon>
        <taxon>eudicotyledons</taxon>
        <taxon>Gunneridae</taxon>
        <taxon>Pentapetalae</taxon>
        <taxon>rosids</taxon>
        <taxon>fabids</taxon>
        <taxon>Rosales</taxon>
        <taxon>Rhamnaceae</taxon>
        <taxon>Paliureae</taxon>
        <taxon>Ziziphus</taxon>
    </lineage>
</organism>
<dbReference type="Pfam" id="PF13178">
    <property type="entry name" value="DUF4005"/>
    <property type="match status" value="1"/>
</dbReference>
<feature type="domain" description="DUF4005" evidence="5">
    <location>
        <begin position="413"/>
        <end position="499"/>
    </location>
</feature>
<feature type="compositionally biased region" description="Low complexity" evidence="4">
    <location>
        <begin position="476"/>
        <end position="486"/>
    </location>
</feature>
<evidence type="ECO:0000256" key="3">
    <source>
        <dbReference type="ARBA" id="ARBA00024378"/>
    </source>
</evidence>
<name>A0A978VRY2_ZIZJJ</name>
<feature type="compositionally biased region" description="Low complexity" evidence="4">
    <location>
        <begin position="379"/>
        <end position="389"/>
    </location>
</feature>
<dbReference type="InterPro" id="IPR000048">
    <property type="entry name" value="IQ_motif_EF-hand-BS"/>
</dbReference>
<dbReference type="Gene3D" id="1.20.5.190">
    <property type="match status" value="1"/>
</dbReference>
<dbReference type="PANTHER" id="PTHR32295:SF289">
    <property type="entry name" value="IQ MOTIF, EF-HAND BINDING, P-LOOP CONTAINING NUCLEOSIDE TRIPHOSPHATE HYDROLASE"/>
    <property type="match status" value="1"/>
</dbReference>
<gene>
    <name evidence="6" type="ORF">FEM48_Zijuj03G0185800</name>
</gene>
<keyword evidence="1" id="KW-0112">Calmodulin-binding</keyword>
<evidence type="ECO:0000256" key="2">
    <source>
        <dbReference type="ARBA" id="ARBA00024341"/>
    </source>
</evidence>
<dbReference type="EMBL" id="JAEACU010000003">
    <property type="protein sequence ID" value="KAH7538307.1"/>
    <property type="molecule type" value="Genomic_DNA"/>
</dbReference>
<comment type="similarity">
    <text evidence="2">Belongs to the IQD family.</text>
</comment>
<evidence type="ECO:0000256" key="4">
    <source>
        <dbReference type="SAM" id="MobiDB-lite"/>
    </source>
</evidence>